<keyword evidence="1" id="KW-1133">Transmembrane helix</keyword>
<keyword evidence="3" id="KW-1185">Reference proteome</keyword>
<sequence>MFSEPALRRPVMDGEGLKGSMPAIVLGVLALIVASGRIWLAPFGG</sequence>
<keyword evidence="1" id="KW-0812">Transmembrane</keyword>
<evidence type="ECO:0000313" key="3">
    <source>
        <dbReference type="Proteomes" id="UP000547973"/>
    </source>
</evidence>
<name>A0A7Z0CL47_9MICO</name>
<proteinExistence type="predicted"/>
<reference evidence="2 3" key="1">
    <citation type="submission" date="2020-07" db="EMBL/GenBank/DDBJ databases">
        <title>Sequencing the genomes of 1000 actinobacteria strains.</title>
        <authorList>
            <person name="Klenk H.-P."/>
        </authorList>
    </citation>
    <scope>NUCLEOTIDE SEQUENCE [LARGE SCALE GENOMIC DNA]</scope>
    <source>
        <strain evidence="2 3">DSM 19970</strain>
    </source>
</reference>
<feature type="transmembrane region" description="Helical" evidence="1">
    <location>
        <begin position="20"/>
        <end position="40"/>
    </location>
</feature>
<dbReference type="EMBL" id="JACBZO010000001">
    <property type="protein sequence ID" value="NYI42553.1"/>
    <property type="molecule type" value="Genomic_DNA"/>
</dbReference>
<evidence type="ECO:0000313" key="2">
    <source>
        <dbReference type="EMBL" id="NYI42553.1"/>
    </source>
</evidence>
<gene>
    <name evidence="2" type="ORF">BKA03_002672</name>
</gene>
<organism evidence="2 3">
    <name type="scientific">Demequina lutea</name>
    <dbReference type="NCBI Taxonomy" id="431489"/>
    <lineage>
        <taxon>Bacteria</taxon>
        <taxon>Bacillati</taxon>
        <taxon>Actinomycetota</taxon>
        <taxon>Actinomycetes</taxon>
        <taxon>Micrococcales</taxon>
        <taxon>Demequinaceae</taxon>
        <taxon>Demequina</taxon>
    </lineage>
</organism>
<accession>A0A7Z0CL47</accession>
<comment type="caution">
    <text evidence="2">The sequence shown here is derived from an EMBL/GenBank/DDBJ whole genome shotgun (WGS) entry which is preliminary data.</text>
</comment>
<dbReference type="Proteomes" id="UP000547973">
    <property type="component" value="Unassembled WGS sequence"/>
</dbReference>
<dbReference type="AlphaFoldDB" id="A0A7Z0CL47"/>
<keyword evidence="1" id="KW-0472">Membrane</keyword>
<dbReference type="RefSeq" id="WP_179398098.1">
    <property type="nucleotide sequence ID" value="NZ_BBRC01000002.1"/>
</dbReference>
<evidence type="ECO:0000256" key="1">
    <source>
        <dbReference type="SAM" id="Phobius"/>
    </source>
</evidence>
<protein>
    <submittedName>
        <fullName evidence="2">Uncharacterized protein</fullName>
    </submittedName>
</protein>